<dbReference type="NCBIfam" id="NF009566">
    <property type="entry name" value="PRK13020.1"/>
    <property type="match status" value="1"/>
</dbReference>
<protein>
    <recommendedName>
        <fullName evidence="5 9">Riboflavin synthase</fullName>
        <ecNumber evidence="4 9">2.5.1.9</ecNumber>
    </recommendedName>
</protein>
<evidence type="ECO:0000256" key="10">
    <source>
        <dbReference type="PROSITE-ProRule" id="PRU00524"/>
    </source>
</evidence>
<name>A0A972VUA5_9GAMM</name>
<evidence type="ECO:0000256" key="8">
    <source>
        <dbReference type="ARBA" id="ARBA00022737"/>
    </source>
</evidence>
<dbReference type="PANTHER" id="PTHR21098">
    <property type="entry name" value="RIBOFLAVIN SYNTHASE ALPHA CHAIN"/>
    <property type="match status" value="1"/>
</dbReference>
<dbReference type="AlphaFoldDB" id="A0A972VUA5"/>
<keyword evidence="7" id="KW-0808">Transferase</keyword>
<comment type="catalytic activity">
    <reaction evidence="1">
        <text>2 6,7-dimethyl-8-(1-D-ribityl)lumazine + H(+) = 5-amino-6-(D-ribitylamino)uracil + riboflavin</text>
        <dbReference type="Rhea" id="RHEA:20772"/>
        <dbReference type="ChEBI" id="CHEBI:15378"/>
        <dbReference type="ChEBI" id="CHEBI:15934"/>
        <dbReference type="ChEBI" id="CHEBI:57986"/>
        <dbReference type="ChEBI" id="CHEBI:58201"/>
        <dbReference type="EC" id="2.5.1.9"/>
    </reaction>
</comment>
<dbReference type="Proteomes" id="UP000754644">
    <property type="component" value="Unassembled WGS sequence"/>
</dbReference>
<dbReference type="InterPro" id="IPR026017">
    <property type="entry name" value="Lumazine-bd_dom"/>
</dbReference>
<evidence type="ECO:0000313" key="12">
    <source>
        <dbReference type="EMBL" id="NQV63791.1"/>
    </source>
</evidence>
<dbReference type="InterPro" id="IPR001783">
    <property type="entry name" value="Lumazine-bd"/>
</dbReference>
<feature type="domain" description="Lumazine-binding" evidence="11">
    <location>
        <begin position="98"/>
        <end position="194"/>
    </location>
</feature>
<accession>A0A972VUA5</accession>
<keyword evidence="8" id="KW-0677">Repeat</keyword>
<reference evidence="12" key="1">
    <citation type="submission" date="2020-05" db="EMBL/GenBank/DDBJ databases">
        <title>Sulfur intermediates as new biogeochemical hubs in an aquatic model microbial ecosystem.</title>
        <authorList>
            <person name="Vigneron A."/>
        </authorList>
    </citation>
    <scope>NUCLEOTIDE SEQUENCE</scope>
    <source>
        <strain evidence="12">Bin.250</strain>
    </source>
</reference>
<comment type="caution">
    <text evidence="12">The sequence shown here is derived from an EMBL/GenBank/DDBJ whole genome shotgun (WGS) entry which is preliminary data.</text>
</comment>
<proteinExistence type="predicted"/>
<evidence type="ECO:0000256" key="4">
    <source>
        <dbReference type="ARBA" id="ARBA00012827"/>
    </source>
</evidence>
<evidence type="ECO:0000259" key="11">
    <source>
        <dbReference type="PROSITE" id="PS51177"/>
    </source>
</evidence>
<dbReference type="CDD" id="cd00402">
    <property type="entry name" value="Riboflavin_synthase_like"/>
    <property type="match status" value="1"/>
</dbReference>
<evidence type="ECO:0000256" key="9">
    <source>
        <dbReference type="NCBIfam" id="TIGR00187"/>
    </source>
</evidence>
<evidence type="ECO:0000256" key="1">
    <source>
        <dbReference type="ARBA" id="ARBA00000968"/>
    </source>
</evidence>
<evidence type="ECO:0000256" key="2">
    <source>
        <dbReference type="ARBA" id="ARBA00002803"/>
    </source>
</evidence>
<sequence length="206" mass="22342">MYTGIVQAMLPIASLEKKPGLWTFSVVLPADLTDELTLGASVAVNGTCFTVTAMAAAEVWFDAIAETLALTNLKHIQVGTLVNIERSARANAEVGGHVLSGHVVDTATVVNIENTENNRRITFRGQPDWMKYVFSKGYLALNGASLTIAAVNQQEFAVNLIPETLRRTNFALLQINDPVNVEIDQQTQVIVDTVERVMAERVASAS</sequence>
<dbReference type="PIRSF" id="PIRSF000498">
    <property type="entry name" value="Riboflavin_syn_A"/>
    <property type="match status" value="1"/>
</dbReference>
<comment type="pathway">
    <text evidence="3">Cofactor biosynthesis; riboflavin biosynthesis; riboflavin from 2-hydroxy-3-oxobutyl phosphate and 5-amino-6-(D-ribitylamino)uracil: step 2/2.</text>
</comment>
<evidence type="ECO:0000256" key="6">
    <source>
        <dbReference type="ARBA" id="ARBA00022619"/>
    </source>
</evidence>
<keyword evidence="6" id="KW-0686">Riboflavin biosynthesis</keyword>
<gene>
    <name evidence="12" type="ORF">HQ497_00375</name>
</gene>
<evidence type="ECO:0000256" key="7">
    <source>
        <dbReference type="ARBA" id="ARBA00022679"/>
    </source>
</evidence>
<evidence type="ECO:0000256" key="3">
    <source>
        <dbReference type="ARBA" id="ARBA00004887"/>
    </source>
</evidence>
<dbReference type="InterPro" id="IPR017938">
    <property type="entry name" value="Riboflavin_synthase-like_b-brl"/>
</dbReference>
<dbReference type="EMBL" id="JABMOJ010000016">
    <property type="protein sequence ID" value="NQV63791.1"/>
    <property type="molecule type" value="Genomic_DNA"/>
</dbReference>
<dbReference type="NCBIfam" id="TIGR00187">
    <property type="entry name" value="ribE"/>
    <property type="match status" value="1"/>
</dbReference>
<feature type="repeat" description="Lumazine-binding" evidence="10">
    <location>
        <begin position="98"/>
        <end position="194"/>
    </location>
</feature>
<dbReference type="PANTHER" id="PTHR21098:SF0">
    <property type="entry name" value="RIBOFLAVIN SYNTHASE"/>
    <property type="match status" value="1"/>
</dbReference>
<evidence type="ECO:0000313" key="13">
    <source>
        <dbReference type="Proteomes" id="UP000754644"/>
    </source>
</evidence>
<feature type="domain" description="Lumazine-binding" evidence="11">
    <location>
        <begin position="1"/>
        <end position="97"/>
    </location>
</feature>
<dbReference type="GO" id="GO:0004746">
    <property type="term" value="F:riboflavin synthase activity"/>
    <property type="evidence" value="ECO:0007669"/>
    <property type="project" value="UniProtKB-UniRule"/>
</dbReference>
<dbReference type="EC" id="2.5.1.9" evidence="4 9"/>
<dbReference type="GO" id="GO:0009231">
    <property type="term" value="P:riboflavin biosynthetic process"/>
    <property type="evidence" value="ECO:0007669"/>
    <property type="project" value="UniProtKB-KW"/>
</dbReference>
<dbReference type="Gene3D" id="2.40.30.20">
    <property type="match status" value="2"/>
</dbReference>
<feature type="repeat" description="Lumazine-binding" evidence="10">
    <location>
        <begin position="1"/>
        <end position="97"/>
    </location>
</feature>
<dbReference type="PROSITE" id="PS51177">
    <property type="entry name" value="LUMAZINE_BIND"/>
    <property type="match status" value="2"/>
</dbReference>
<dbReference type="Pfam" id="PF00677">
    <property type="entry name" value="Lum_binding"/>
    <property type="match status" value="2"/>
</dbReference>
<comment type="function">
    <text evidence="2">Catalyzes the dismutation of two molecules of 6,7-dimethyl-8-ribityllumazine, resulting in the formation of riboflavin and 5-amino-6-(D-ribitylamino)uracil.</text>
</comment>
<evidence type="ECO:0000256" key="5">
    <source>
        <dbReference type="ARBA" id="ARBA00013950"/>
    </source>
</evidence>
<dbReference type="NCBIfam" id="NF006767">
    <property type="entry name" value="PRK09289.1"/>
    <property type="match status" value="1"/>
</dbReference>
<dbReference type="FunFam" id="2.40.30.20:FF:000003">
    <property type="entry name" value="Riboflavin synthase, alpha subunit"/>
    <property type="match status" value="1"/>
</dbReference>
<dbReference type="SUPFAM" id="SSF63380">
    <property type="entry name" value="Riboflavin synthase domain-like"/>
    <property type="match status" value="2"/>
</dbReference>
<organism evidence="12 13">
    <name type="scientific">SAR86 cluster bacterium</name>
    <dbReference type="NCBI Taxonomy" id="2030880"/>
    <lineage>
        <taxon>Bacteria</taxon>
        <taxon>Pseudomonadati</taxon>
        <taxon>Pseudomonadota</taxon>
        <taxon>Gammaproteobacteria</taxon>
        <taxon>SAR86 cluster</taxon>
    </lineage>
</organism>
<dbReference type="InterPro" id="IPR023366">
    <property type="entry name" value="ATP_synth_asu-like_sf"/>
</dbReference>